<protein>
    <submittedName>
        <fullName evidence="1">Uncharacterized protein</fullName>
    </submittedName>
</protein>
<evidence type="ECO:0000313" key="1">
    <source>
        <dbReference type="EMBL" id="UPW40917.1"/>
    </source>
</evidence>
<dbReference type="EMBL" id="OM869518">
    <property type="protein sequence ID" value="UPW40917.1"/>
    <property type="molecule type" value="Genomic_DNA"/>
</dbReference>
<sequence>MIVRVLYLTCDSDLDSVCSARLPDFPSIRKKFYFSNLYSARFEGWLISRSGRCYCPACAPFFRNVGRSGKPREHVQSKLY</sequence>
<accession>A0A976R786</accession>
<proteinExistence type="predicted"/>
<reference evidence="1" key="1">
    <citation type="submission" date="2022-02" db="EMBL/GenBank/DDBJ databases">
        <title>Towards deciphering the DNA virus diversity associated with rodent species in the families Cricetidae and Heteromyidae.</title>
        <authorList>
            <person name="Lund M."/>
            <person name="Larsen B.B."/>
            <person name="Gryseels S."/>
            <person name="Kraberger S."/>
            <person name="Rowsey D.M."/>
            <person name="Steger L."/>
            <person name="Yule K.M."/>
            <person name="Upham N.S."/>
            <person name="Worobey M."/>
            <person name="Van Doorslaer K."/>
            <person name="Varsani A."/>
        </authorList>
    </citation>
    <scope>NUCLEOTIDE SEQUENCE</scope>
    <source>
        <strain evidence="1">UA08Rod_6120</strain>
    </source>
</reference>
<organism evidence="1">
    <name type="scientific">Sigmofec virus UA08Rod_6120</name>
    <dbReference type="NCBI Taxonomy" id="2929453"/>
    <lineage>
        <taxon>Viruses</taxon>
        <taxon>Monodnaviria</taxon>
        <taxon>Sangervirae</taxon>
        <taxon>Phixviricota</taxon>
        <taxon>Malgrandaviricetes</taxon>
        <taxon>Petitvirales</taxon>
        <taxon>Microviridae</taxon>
    </lineage>
</organism>
<name>A0A976R786_9VIRU</name>